<dbReference type="InterPro" id="IPR019378">
    <property type="entry name" value="GDP-Fuc_O-FucTrfase"/>
</dbReference>
<evidence type="ECO:0000256" key="12">
    <source>
        <dbReference type="ARBA" id="ARBA00023277"/>
    </source>
</evidence>
<proteinExistence type="inferred from homology"/>
<keyword evidence="5" id="KW-0808">Transferase</keyword>
<keyword evidence="8" id="KW-1133">Transmembrane helix</keyword>
<dbReference type="Pfam" id="PF10250">
    <property type="entry name" value="O-FucT"/>
    <property type="match status" value="1"/>
</dbReference>
<keyword evidence="11" id="KW-0294">Fucose metabolism</keyword>
<keyword evidence="4" id="KW-0328">Glycosyltransferase</keyword>
<evidence type="ECO:0000256" key="8">
    <source>
        <dbReference type="ARBA" id="ARBA00022989"/>
    </source>
</evidence>
<dbReference type="PANTHER" id="PTHR31741">
    <property type="entry name" value="OS02G0726500 PROTEIN-RELATED"/>
    <property type="match status" value="1"/>
</dbReference>
<keyword evidence="7" id="KW-0735">Signal-anchor</keyword>
<evidence type="ECO:0000256" key="4">
    <source>
        <dbReference type="ARBA" id="ARBA00022676"/>
    </source>
</evidence>
<comment type="similarity">
    <text evidence="3">Belongs to the glycosyltransferase GT106 family.</text>
</comment>
<comment type="subcellular location">
    <subcellularLocation>
        <location evidence="1">Membrane</location>
        <topology evidence="1">Single-pass type II membrane protein</topology>
    </subcellularLocation>
</comment>
<keyword evidence="6" id="KW-0812">Transmembrane</keyword>
<evidence type="ECO:0000256" key="5">
    <source>
        <dbReference type="ARBA" id="ARBA00022679"/>
    </source>
</evidence>
<reference evidence="14" key="2">
    <citation type="journal article" date="2024" name="Plant">
        <title>Genomic evolution and insights into agronomic trait innovations of Sesamum species.</title>
        <authorList>
            <person name="Miao H."/>
            <person name="Wang L."/>
            <person name="Qu L."/>
            <person name="Liu H."/>
            <person name="Sun Y."/>
            <person name="Le M."/>
            <person name="Wang Q."/>
            <person name="Wei S."/>
            <person name="Zheng Y."/>
            <person name="Lin W."/>
            <person name="Duan Y."/>
            <person name="Cao H."/>
            <person name="Xiong S."/>
            <person name="Wang X."/>
            <person name="Wei L."/>
            <person name="Li C."/>
            <person name="Ma Q."/>
            <person name="Ju M."/>
            <person name="Zhao R."/>
            <person name="Li G."/>
            <person name="Mu C."/>
            <person name="Tian Q."/>
            <person name="Mei H."/>
            <person name="Zhang T."/>
            <person name="Gao T."/>
            <person name="Zhang H."/>
        </authorList>
    </citation>
    <scope>NUCLEOTIDE SEQUENCE</scope>
    <source>
        <strain evidence="14">KEN1</strain>
    </source>
</reference>
<dbReference type="InterPro" id="IPR011992">
    <property type="entry name" value="EF-hand-dom_pair"/>
</dbReference>
<dbReference type="GO" id="GO:0006004">
    <property type="term" value="P:fucose metabolic process"/>
    <property type="evidence" value="ECO:0007669"/>
    <property type="project" value="UniProtKB-KW"/>
</dbReference>
<evidence type="ECO:0000256" key="10">
    <source>
        <dbReference type="ARBA" id="ARBA00023180"/>
    </source>
</evidence>
<dbReference type="GO" id="GO:0016020">
    <property type="term" value="C:membrane"/>
    <property type="evidence" value="ECO:0007669"/>
    <property type="project" value="UniProtKB-SubCell"/>
</dbReference>
<evidence type="ECO:0000256" key="3">
    <source>
        <dbReference type="ARBA" id="ARBA00007737"/>
    </source>
</evidence>
<evidence type="ECO:0000313" key="14">
    <source>
        <dbReference type="EMBL" id="KAL0447028.1"/>
    </source>
</evidence>
<comment type="caution">
    <text evidence="14">The sequence shown here is derived from an EMBL/GenBank/DDBJ whole genome shotgun (WGS) entry which is preliminary data.</text>
</comment>
<gene>
    <name evidence="14" type="ORF">Slati_1830700</name>
</gene>
<evidence type="ECO:0000256" key="2">
    <source>
        <dbReference type="ARBA" id="ARBA00004881"/>
    </source>
</evidence>
<evidence type="ECO:0000256" key="13">
    <source>
        <dbReference type="ARBA" id="ARBA00030350"/>
    </source>
</evidence>
<evidence type="ECO:0000256" key="7">
    <source>
        <dbReference type="ARBA" id="ARBA00022968"/>
    </source>
</evidence>
<dbReference type="GO" id="GO:0016757">
    <property type="term" value="F:glycosyltransferase activity"/>
    <property type="evidence" value="ECO:0007669"/>
    <property type="project" value="UniProtKB-KW"/>
</dbReference>
<protein>
    <recommendedName>
        <fullName evidence="13">O-fucosyltransferase family protein</fullName>
    </recommendedName>
</protein>
<name>A0AAW2WZR2_9LAMI</name>
<reference evidence="14" key="1">
    <citation type="submission" date="2020-06" db="EMBL/GenBank/DDBJ databases">
        <authorList>
            <person name="Li T."/>
            <person name="Hu X."/>
            <person name="Zhang T."/>
            <person name="Song X."/>
            <person name="Zhang H."/>
            <person name="Dai N."/>
            <person name="Sheng W."/>
            <person name="Hou X."/>
            <person name="Wei L."/>
        </authorList>
    </citation>
    <scope>NUCLEOTIDE SEQUENCE</scope>
    <source>
        <strain evidence="14">KEN1</strain>
        <tissue evidence="14">Leaf</tissue>
    </source>
</reference>
<dbReference type="AlphaFoldDB" id="A0AAW2WZR2"/>
<evidence type="ECO:0000256" key="9">
    <source>
        <dbReference type="ARBA" id="ARBA00023136"/>
    </source>
</evidence>
<dbReference type="PANTHER" id="PTHR31741:SF51">
    <property type="entry name" value="RHAMNOGALACTURONAN I RHAMNOSYLTRANSFERASE 1"/>
    <property type="match status" value="1"/>
</dbReference>
<dbReference type="SUPFAM" id="SSF47473">
    <property type="entry name" value="EF-hand"/>
    <property type="match status" value="1"/>
</dbReference>
<dbReference type="EMBL" id="JACGWN010000006">
    <property type="protein sequence ID" value="KAL0447028.1"/>
    <property type="molecule type" value="Genomic_DNA"/>
</dbReference>
<sequence>MVTIARLLNLTLVVPKLDKTSFWADPSNFEDIFDVRHFIDSLRDEVRIVKRSVGYYIPRYVFARTNILPLFEKHKVVHFNRTDSRLANNGIRVEHQRLSCHVNFQALKFTYEIEALGKKLIRIIQQKGPYLSLHLRYEMDMLAFSGCTHGCTEQEAEELKRLRYLGYKKTFQLDRRRLVELLDLHHNGTLSWDEFSVAVRLTHERRMGQPVSRMVIPDKPKEEDYFYANPQECLCEGTSCGDLSAPNITTKAQ</sequence>
<accession>A0AAW2WZR2</accession>
<comment type="pathway">
    <text evidence="2">Glycan metabolism.</text>
</comment>
<evidence type="ECO:0000256" key="6">
    <source>
        <dbReference type="ARBA" id="ARBA00022692"/>
    </source>
</evidence>
<keyword evidence="12" id="KW-0119">Carbohydrate metabolism</keyword>
<evidence type="ECO:0000256" key="11">
    <source>
        <dbReference type="ARBA" id="ARBA00023253"/>
    </source>
</evidence>
<keyword evidence="9" id="KW-0472">Membrane</keyword>
<organism evidence="14">
    <name type="scientific">Sesamum latifolium</name>
    <dbReference type="NCBI Taxonomy" id="2727402"/>
    <lineage>
        <taxon>Eukaryota</taxon>
        <taxon>Viridiplantae</taxon>
        <taxon>Streptophyta</taxon>
        <taxon>Embryophyta</taxon>
        <taxon>Tracheophyta</taxon>
        <taxon>Spermatophyta</taxon>
        <taxon>Magnoliopsida</taxon>
        <taxon>eudicotyledons</taxon>
        <taxon>Gunneridae</taxon>
        <taxon>Pentapetalae</taxon>
        <taxon>asterids</taxon>
        <taxon>lamiids</taxon>
        <taxon>Lamiales</taxon>
        <taxon>Pedaliaceae</taxon>
        <taxon>Sesamum</taxon>
    </lineage>
</organism>
<keyword evidence="10" id="KW-0325">Glycoprotein</keyword>
<evidence type="ECO:0000256" key="1">
    <source>
        <dbReference type="ARBA" id="ARBA00004606"/>
    </source>
</evidence>
<dbReference type="GO" id="GO:0009507">
    <property type="term" value="C:chloroplast"/>
    <property type="evidence" value="ECO:0007669"/>
    <property type="project" value="TreeGrafter"/>
</dbReference>